<name>K6WZ89_9MICO</name>
<gene>
    <name evidence="2" type="ORF">KILIM_067_00180</name>
</gene>
<comment type="caution">
    <text evidence="2">The sequence shown here is derived from an EMBL/GenBank/DDBJ whole genome shotgun (WGS) entry which is preliminary data.</text>
</comment>
<feature type="compositionally biased region" description="Low complexity" evidence="1">
    <location>
        <begin position="84"/>
        <end position="94"/>
    </location>
</feature>
<sequence>MSALSGAPAHCDDAVTAAALNADPCAGSLGIPVTAEMLDYLLTHGRWPDVVIRDGQPQLLEEFLAGLTPDTAGVEQAAIVESVESAKSVESAPADPTPSDPASADPPSADPPSADPIAEAATTAEVADGPSAAGVEVNDVDEGPAADAGPQIGSGIPEGFALTDASAELQALQGLATRVEVRRSELLGWMVDRQVESDLERWRAECGHEREPSAARLEAVTRAARASIVDTVVTVCGGQRSPWANRARVATAPTHLAQLIDPAIADGSVTVDQAASLLRESRDLGLSQYRRARMLHGVISHARSYRRERGLPVSQALFRRRLRREAARWATPEQRVDAVQANRHVDLRGADDGPRPCRSTAPKPGSWPR</sequence>
<dbReference type="STRING" id="1184609.KILIM_067_00180"/>
<keyword evidence="3" id="KW-1185">Reference proteome</keyword>
<accession>K6WZ89</accession>
<evidence type="ECO:0000313" key="3">
    <source>
        <dbReference type="Proteomes" id="UP000008366"/>
    </source>
</evidence>
<dbReference type="EMBL" id="BAHD01000067">
    <property type="protein sequence ID" value="GAB97417.1"/>
    <property type="molecule type" value="Genomic_DNA"/>
</dbReference>
<reference evidence="2 3" key="1">
    <citation type="submission" date="2012-08" db="EMBL/GenBank/DDBJ databases">
        <title>Whole genome shotgun sequence of Kineosphaera limosa NBRC 100340.</title>
        <authorList>
            <person name="Yoshida I."/>
            <person name="Isaki S."/>
            <person name="Hosoyama A."/>
            <person name="Tsuchikane K."/>
            <person name="Katsumata H."/>
            <person name="Ando Y."/>
            <person name="Ohji S."/>
            <person name="Hamada M."/>
            <person name="Tamura T."/>
            <person name="Yamazoe A."/>
            <person name="Yamazaki S."/>
            <person name="Fujita N."/>
        </authorList>
    </citation>
    <scope>NUCLEOTIDE SEQUENCE [LARGE SCALE GENOMIC DNA]</scope>
    <source>
        <strain evidence="2 3">NBRC 100340</strain>
    </source>
</reference>
<protein>
    <submittedName>
        <fullName evidence="2">Uncharacterized protein</fullName>
    </submittedName>
</protein>
<dbReference type="AlphaFoldDB" id="K6WZ89"/>
<dbReference type="Proteomes" id="UP000008366">
    <property type="component" value="Unassembled WGS sequence"/>
</dbReference>
<feature type="region of interest" description="Disordered" evidence="1">
    <location>
        <begin position="347"/>
        <end position="369"/>
    </location>
</feature>
<proteinExistence type="predicted"/>
<evidence type="ECO:0000256" key="1">
    <source>
        <dbReference type="SAM" id="MobiDB-lite"/>
    </source>
</evidence>
<organism evidence="2 3">
    <name type="scientific">Kineosphaera limosa NBRC 100340</name>
    <dbReference type="NCBI Taxonomy" id="1184609"/>
    <lineage>
        <taxon>Bacteria</taxon>
        <taxon>Bacillati</taxon>
        <taxon>Actinomycetota</taxon>
        <taxon>Actinomycetes</taxon>
        <taxon>Micrococcales</taxon>
        <taxon>Dermatophilaceae</taxon>
        <taxon>Kineosphaera</taxon>
    </lineage>
</organism>
<feature type="region of interest" description="Disordered" evidence="1">
    <location>
        <begin position="84"/>
        <end position="157"/>
    </location>
</feature>
<evidence type="ECO:0000313" key="2">
    <source>
        <dbReference type="EMBL" id="GAB97417.1"/>
    </source>
</evidence>